<organism evidence="2 3">
    <name type="scientific">Clostridium innocuum</name>
    <dbReference type="NCBI Taxonomy" id="1522"/>
    <lineage>
        <taxon>Bacteria</taxon>
        <taxon>Bacillati</taxon>
        <taxon>Bacillota</taxon>
        <taxon>Clostridia</taxon>
        <taxon>Eubacteriales</taxon>
        <taxon>Clostridiaceae</taxon>
        <taxon>Clostridium</taxon>
    </lineage>
</organism>
<dbReference type="Proteomes" id="UP000260025">
    <property type="component" value="Unassembled WGS sequence"/>
</dbReference>
<comment type="caution">
    <text evidence="2">The sequence shown here is derived from an EMBL/GenBank/DDBJ whole genome shotgun (WGS) entry which is preliminary data.</text>
</comment>
<sequence>MPFKHFSDYDIYYEVHSTGTPLIFLHGLGGSMGQIKAIYEKIRGIQLILIDMKTHGNSTGCSSCITFDNMAADVIAIADELRLPDFFIAGISMGAAISLNILLNYPERVNKVLLIRNAWINKPMDDFFIKLYKITADCLTARNLTALLNTWEYKKFAVLSRVSANSFIQFFSDPAALTYPDKFRIIPTLAPYVDNEKLCSVKKEVMILANHHDPIHPFSYGQFLYDTIPNSKFYEITSKSIDTDMHKEQLNYFLHKFLL</sequence>
<dbReference type="SUPFAM" id="SSF53474">
    <property type="entry name" value="alpha/beta-Hydrolases"/>
    <property type="match status" value="1"/>
</dbReference>
<dbReference type="PANTHER" id="PTHR43433">
    <property type="entry name" value="HYDROLASE, ALPHA/BETA FOLD FAMILY PROTEIN"/>
    <property type="match status" value="1"/>
</dbReference>
<gene>
    <name evidence="2" type="ORF">DXA38_09725</name>
</gene>
<accession>A0A3E2VWJ4</accession>
<dbReference type="GO" id="GO:0016787">
    <property type="term" value="F:hydrolase activity"/>
    <property type="evidence" value="ECO:0007669"/>
    <property type="project" value="UniProtKB-KW"/>
</dbReference>
<dbReference type="Gene3D" id="3.40.50.1820">
    <property type="entry name" value="alpha/beta hydrolase"/>
    <property type="match status" value="1"/>
</dbReference>
<dbReference type="OrthoDB" id="9776303at2"/>
<dbReference type="PANTHER" id="PTHR43433:SF10">
    <property type="entry name" value="AB HYDROLASE-1 DOMAIN-CONTAINING PROTEIN"/>
    <property type="match status" value="1"/>
</dbReference>
<feature type="domain" description="AB hydrolase-1" evidence="1">
    <location>
        <begin position="21"/>
        <end position="120"/>
    </location>
</feature>
<dbReference type="InterPro" id="IPR029058">
    <property type="entry name" value="AB_hydrolase_fold"/>
</dbReference>
<dbReference type="RefSeq" id="WP_117443030.1">
    <property type="nucleotide sequence ID" value="NZ_JAKNHC010000011.1"/>
</dbReference>
<dbReference type="AlphaFoldDB" id="A0A3E2VWJ4"/>
<dbReference type="InterPro" id="IPR000073">
    <property type="entry name" value="AB_hydrolase_1"/>
</dbReference>
<dbReference type="InterPro" id="IPR050471">
    <property type="entry name" value="AB_hydrolase"/>
</dbReference>
<name>A0A3E2VWJ4_CLOIN</name>
<dbReference type="Pfam" id="PF00561">
    <property type="entry name" value="Abhydrolase_1"/>
    <property type="match status" value="1"/>
</dbReference>
<evidence type="ECO:0000313" key="2">
    <source>
        <dbReference type="EMBL" id="RGC15646.1"/>
    </source>
</evidence>
<evidence type="ECO:0000313" key="3">
    <source>
        <dbReference type="Proteomes" id="UP000260025"/>
    </source>
</evidence>
<keyword evidence="2" id="KW-0378">Hydrolase</keyword>
<reference evidence="2 3" key="1">
    <citation type="submission" date="2018-08" db="EMBL/GenBank/DDBJ databases">
        <title>A genome reference for cultivated species of the human gut microbiota.</title>
        <authorList>
            <person name="Zou Y."/>
            <person name="Xue W."/>
            <person name="Luo G."/>
        </authorList>
    </citation>
    <scope>NUCLEOTIDE SEQUENCE [LARGE SCALE GENOMIC DNA]</scope>
    <source>
        <strain evidence="2 3">OF01-2LB</strain>
    </source>
</reference>
<dbReference type="PRINTS" id="PR00111">
    <property type="entry name" value="ABHYDROLASE"/>
</dbReference>
<dbReference type="EMBL" id="QVEV01000012">
    <property type="protein sequence ID" value="RGC15646.1"/>
    <property type="molecule type" value="Genomic_DNA"/>
</dbReference>
<evidence type="ECO:0000259" key="1">
    <source>
        <dbReference type="Pfam" id="PF00561"/>
    </source>
</evidence>
<proteinExistence type="predicted"/>
<protein>
    <submittedName>
        <fullName evidence="2">Alpha/beta hydrolase</fullName>
    </submittedName>
</protein>